<keyword evidence="1" id="KW-0805">Transcription regulation</keyword>
<dbReference type="PANTHER" id="PTHR30204">
    <property type="entry name" value="REDOX-CYCLING DRUG-SENSING TRANSCRIPTIONAL ACTIVATOR SOXR"/>
    <property type="match status" value="1"/>
</dbReference>
<dbReference type="AlphaFoldDB" id="I7LD01"/>
<dbReference type="PROSITE" id="PS50937">
    <property type="entry name" value="HTH_MERR_2"/>
    <property type="match status" value="1"/>
</dbReference>
<feature type="domain" description="HTH merR-type" evidence="4">
    <location>
        <begin position="18"/>
        <end position="83"/>
    </location>
</feature>
<accession>I7LD01</accession>
<evidence type="ECO:0000256" key="1">
    <source>
        <dbReference type="ARBA" id="ARBA00023015"/>
    </source>
</evidence>
<dbReference type="Gene3D" id="1.10.1660.10">
    <property type="match status" value="1"/>
</dbReference>
<dbReference type="CDD" id="cd01105">
    <property type="entry name" value="HTH_GlnR-like"/>
    <property type="match status" value="1"/>
</dbReference>
<dbReference type="Proteomes" id="UP000009311">
    <property type="component" value="Unassembled WGS sequence"/>
</dbReference>
<dbReference type="eggNOG" id="COG0789">
    <property type="taxonomic scope" value="Bacteria"/>
</dbReference>
<keyword evidence="2" id="KW-0238">DNA-binding</keyword>
<proteinExistence type="predicted"/>
<name>I7LD01_9LACO</name>
<dbReference type="InterPro" id="IPR009061">
    <property type="entry name" value="DNA-bd_dom_put_sf"/>
</dbReference>
<keyword evidence="3" id="KW-0804">Transcription</keyword>
<dbReference type="PATRIC" id="fig|1423790.3.peg.764"/>
<dbReference type="OrthoDB" id="9806513at2"/>
<dbReference type="InterPro" id="IPR000551">
    <property type="entry name" value="MerR-type_HTH_dom"/>
</dbReference>
<keyword evidence="6" id="KW-1185">Reference proteome</keyword>
<dbReference type="SMART" id="SM00422">
    <property type="entry name" value="HTH_MERR"/>
    <property type="match status" value="1"/>
</dbReference>
<evidence type="ECO:0000313" key="5">
    <source>
        <dbReference type="EMBL" id="CCI84448.1"/>
    </source>
</evidence>
<protein>
    <submittedName>
        <fullName evidence="5">Transcriptional regulator, MerR family</fullName>
    </submittedName>
</protein>
<evidence type="ECO:0000259" key="4">
    <source>
        <dbReference type="PROSITE" id="PS50937"/>
    </source>
</evidence>
<dbReference type="EMBL" id="CAKD01000002">
    <property type="protein sequence ID" value="CCI84448.1"/>
    <property type="molecule type" value="Genomic_DNA"/>
</dbReference>
<gene>
    <name evidence="5" type="ORF">BN53_09590</name>
</gene>
<dbReference type="GO" id="GO:0003677">
    <property type="term" value="F:DNA binding"/>
    <property type="evidence" value="ECO:0007669"/>
    <property type="project" value="UniProtKB-KW"/>
</dbReference>
<reference evidence="5 6" key="1">
    <citation type="submission" date="2012-06" db="EMBL/GenBank/DDBJ databases">
        <title>Draft Genome Sequence of Lactobacillus pasteurii CRBIP 24.76T.</title>
        <authorList>
            <person name="Cousin S."/>
            <person name="Bouchier C."/>
            <person name="Loux V."/>
            <person name="Ma L."/>
            <person name="Creno S."/>
            <person name="Bizet C."/>
            <person name="Clermont D."/>
        </authorList>
    </citation>
    <scope>NUCLEOTIDE SEQUENCE [LARGE SCALE GENOMIC DNA]</scope>
    <source>
        <strain evidence="6">CRBIP 24.76T</strain>
    </source>
</reference>
<evidence type="ECO:0000313" key="6">
    <source>
        <dbReference type="Proteomes" id="UP000009311"/>
    </source>
</evidence>
<dbReference type="STRING" id="1423790.BN53_09590"/>
<organism evidence="5 6">
    <name type="scientific">Lactobacillus pasteurii DSM 23907 = CRBIP 24.76</name>
    <dbReference type="NCBI Taxonomy" id="1423790"/>
    <lineage>
        <taxon>Bacteria</taxon>
        <taxon>Bacillati</taxon>
        <taxon>Bacillota</taxon>
        <taxon>Bacilli</taxon>
        <taxon>Lactobacillales</taxon>
        <taxon>Lactobacillaceae</taxon>
        <taxon>Lactobacillus</taxon>
    </lineage>
</organism>
<dbReference type="InterPro" id="IPR047057">
    <property type="entry name" value="MerR_fam"/>
</dbReference>
<dbReference type="RefSeq" id="WP_009558997.1">
    <property type="nucleotide sequence ID" value="NZ_AYZN01000014.1"/>
</dbReference>
<evidence type="ECO:0000256" key="2">
    <source>
        <dbReference type="ARBA" id="ARBA00023125"/>
    </source>
</evidence>
<dbReference type="SUPFAM" id="SSF46955">
    <property type="entry name" value="Putative DNA-binding domain"/>
    <property type="match status" value="1"/>
</dbReference>
<dbReference type="Pfam" id="PF13411">
    <property type="entry name" value="MerR_1"/>
    <property type="match status" value="1"/>
</dbReference>
<dbReference type="PANTHER" id="PTHR30204:SF67">
    <property type="entry name" value="HTH-TYPE TRANSCRIPTIONAL REGULATOR MLRA-RELATED"/>
    <property type="match status" value="1"/>
</dbReference>
<dbReference type="GO" id="GO:0003700">
    <property type="term" value="F:DNA-binding transcription factor activity"/>
    <property type="evidence" value="ECO:0007669"/>
    <property type="project" value="InterPro"/>
</dbReference>
<sequence>MPTKSQFKNIFRNLEVGIGEASKVTGVSQRQLRYWEEKGYIVPLESDGGVRTYSLGTLMSIAFLKDRLDDGYTLATAVKMLEEHKNKIRILSKFGRVMNQSVEVEEDETGEGGVIKFGKVTSEDQQEYQLEGVINKDEHYFRLKKLKNNSKNA</sequence>
<evidence type="ECO:0000256" key="3">
    <source>
        <dbReference type="ARBA" id="ARBA00023163"/>
    </source>
</evidence>
<comment type="caution">
    <text evidence="5">The sequence shown here is derived from an EMBL/GenBank/DDBJ whole genome shotgun (WGS) entry which is preliminary data.</text>
</comment>